<organism evidence="6 7">
    <name type="scientific">Cyclotella cryptica</name>
    <dbReference type="NCBI Taxonomy" id="29204"/>
    <lineage>
        <taxon>Eukaryota</taxon>
        <taxon>Sar</taxon>
        <taxon>Stramenopiles</taxon>
        <taxon>Ochrophyta</taxon>
        <taxon>Bacillariophyta</taxon>
        <taxon>Coscinodiscophyceae</taxon>
        <taxon>Thalassiosirophycidae</taxon>
        <taxon>Stephanodiscales</taxon>
        <taxon>Stephanodiscaceae</taxon>
        <taxon>Cyclotella</taxon>
    </lineage>
</organism>
<feature type="compositionally biased region" description="Low complexity" evidence="5">
    <location>
        <begin position="145"/>
        <end position="163"/>
    </location>
</feature>
<evidence type="ECO:0000256" key="4">
    <source>
        <dbReference type="ARBA" id="ARBA00022860"/>
    </source>
</evidence>
<proteinExistence type="predicted"/>
<evidence type="ECO:0000256" key="2">
    <source>
        <dbReference type="ARBA" id="ARBA00022490"/>
    </source>
</evidence>
<dbReference type="Gene3D" id="1.20.5.190">
    <property type="match status" value="2"/>
</dbReference>
<feature type="region of interest" description="Disordered" evidence="5">
    <location>
        <begin position="320"/>
        <end position="340"/>
    </location>
</feature>
<dbReference type="PANTHER" id="PTHR22706">
    <property type="entry name" value="ASSEMBLY FACTOR FOR SPINDLE MICROTUBULES"/>
    <property type="match status" value="1"/>
</dbReference>
<dbReference type="InterPro" id="IPR027417">
    <property type="entry name" value="P-loop_NTPase"/>
</dbReference>
<accession>A0ABD3QTX4</accession>
<feature type="compositionally biased region" description="Polar residues" evidence="5">
    <location>
        <begin position="326"/>
        <end position="340"/>
    </location>
</feature>
<comment type="subcellular location">
    <subcellularLocation>
        <location evidence="1">Cytoplasm</location>
    </subcellularLocation>
</comment>
<dbReference type="SUPFAM" id="SSF52540">
    <property type="entry name" value="P-loop containing nucleoside triphosphate hydrolases"/>
    <property type="match status" value="1"/>
</dbReference>
<keyword evidence="4" id="KW-0112">Calmodulin-binding</keyword>
<feature type="region of interest" description="Disordered" evidence="5">
    <location>
        <begin position="144"/>
        <end position="169"/>
    </location>
</feature>
<keyword evidence="7" id="KW-1185">Reference proteome</keyword>
<dbReference type="PANTHER" id="PTHR22706:SF1">
    <property type="entry name" value="ASSEMBLY FACTOR FOR SPINDLE MICROTUBULES"/>
    <property type="match status" value="1"/>
</dbReference>
<dbReference type="GO" id="GO:0005737">
    <property type="term" value="C:cytoplasm"/>
    <property type="evidence" value="ECO:0007669"/>
    <property type="project" value="UniProtKB-SubCell"/>
</dbReference>
<name>A0ABD3QTX4_9STRA</name>
<dbReference type="InterPro" id="IPR000048">
    <property type="entry name" value="IQ_motif_EF-hand-BS"/>
</dbReference>
<gene>
    <name evidence="6" type="ORF">HJC23_004045</name>
</gene>
<feature type="compositionally biased region" description="Polar residues" evidence="5">
    <location>
        <begin position="1"/>
        <end position="19"/>
    </location>
</feature>
<evidence type="ECO:0000313" key="6">
    <source>
        <dbReference type="EMBL" id="KAL3803883.1"/>
    </source>
</evidence>
<evidence type="ECO:0000256" key="5">
    <source>
        <dbReference type="SAM" id="MobiDB-lite"/>
    </source>
</evidence>
<dbReference type="InterPro" id="IPR051185">
    <property type="entry name" value="ASPM"/>
</dbReference>
<dbReference type="Pfam" id="PF00612">
    <property type="entry name" value="IQ"/>
    <property type="match status" value="4"/>
</dbReference>
<dbReference type="PROSITE" id="PS50096">
    <property type="entry name" value="IQ"/>
    <property type="match status" value="1"/>
</dbReference>
<keyword evidence="2" id="KW-0963">Cytoplasm</keyword>
<feature type="region of interest" description="Disordered" evidence="5">
    <location>
        <begin position="1"/>
        <end position="70"/>
    </location>
</feature>
<keyword evidence="3" id="KW-0677">Repeat</keyword>
<feature type="compositionally biased region" description="Low complexity" evidence="5">
    <location>
        <begin position="400"/>
        <end position="410"/>
    </location>
</feature>
<dbReference type="GO" id="GO:0005516">
    <property type="term" value="F:calmodulin binding"/>
    <property type="evidence" value="ECO:0007669"/>
    <property type="project" value="UniProtKB-KW"/>
</dbReference>
<feature type="region of interest" description="Disordered" evidence="5">
    <location>
        <begin position="106"/>
        <end position="127"/>
    </location>
</feature>
<feature type="compositionally biased region" description="Low complexity" evidence="5">
    <location>
        <begin position="58"/>
        <end position="70"/>
    </location>
</feature>
<dbReference type="SMART" id="SM00015">
    <property type="entry name" value="IQ"/>
    <property type="match status" value="6"/>
</dbReference>
<evidence type="ECO:0000256" key="1">
    <source>
        <dbReference type="ARBA" id="ARBA00004496"/>
    </source>
</evidence>
<comment type="caution">
    <text evidence="6">The sequence shown here is derived from an EMBL/GenBank/DDBJ whole genome shotgun (WGS) entry which is preliminary data.</text>
</comment>
<reference evidence="6 7" key="1">
    <citation type="journal article" date="2020" name="G3 (Bethesda)">
        <title>Improved Reference Genome for Cyclotella cryptica CCMP332, a Model for Cell Wall Morphogenesis, Salinity Adaptation, and Lipid Production in Diatoms (Bacillariophyta).</title>
        <authorList>
            <person name="Roberts W.R."/>
            <person name="Downey K.M."/>
            <person name="Ruck E.C."/>
            <person name="Traller J.C."/>
            <person name="Alverson A.J."/>
        </authorList>
    </citation>
    <scope>NUCLEOTIDE SEQUENCE [LARGE SCALE GENOMIC DNA]</scope>
    <source>
        <strain evidence="6 7">CCMP332</strain>
    </source>
</reference>
<dbReference type="AlphaFoldDB" id="A0ABD3QTX4"/>
<evidence type="ECO:0000313" key="7">
    <source>
        <dbReference type="Proteomes" id="UP001516023"/>
    </source>
</evidence>
<feature type="region of interest" description="Disordered" evidence="5">
    <location>
        <begin position="388"/>
        <end position="410"/>
    </location>
</feature>
<dbReference type="EMBL" id="JABMIG020000011">
    <property type="protein sequence ID" value="KAL3803883.1"/>
    <property type="molecule type" value="Genomic_DNA"/>
</dbReference>
<evidence type="ECO:0000256" key="3">
    <source>
        <dbReference type="ARBA" id="ARBA00022737"/>
    </source>
</evidence>
<protein>
    <submittedName>
        <fullName evidence="6">Uncharacterized protein</fullName>
    </submittedName>
</protein>
<sequence>MKLFSRTNPRSTRGRTTQPSRKKRSAASSRRNNAGPVTASSATPLTLSLPPSIKRKASASNDSCSCSSTASLSSRTASTATASTVGSRKDGLTAIATTSASGLALDVSNGHRKKEKVQSDSERNQQCTTGIESTATIICGTAVKSNPSSNNNNVPSPLSPSDSHSSDESYHQPYIASAYYPEGTISHLENEVAKLSAALKRHRKYTPEWFGLDTKLSAAKEELIAVKEDRDLDFLDGDVSIPATVLVRSEEKVEELPPPKIGIVERPNPECHDDTARVSSTRQEYERAVQKLTTLDKFSDEWFLLQEEMIELRTKLRLEEEGDGTTAETSDSPSGDSVLSKNVENLSLPTLKDNELEQDETHLPSYLLAPATLSRSLSDSRANAESKGDFFPGSYHERSSSLPSTSSLFLPGRRSMSPPLLLRCSPPSSPLVSRNLFPSSASINSSYYSYVDDDEDDMQERSDLFSTLPHQESQWTKLRSEYAEACNKLDTLPKFSQEWFEQKTKTVSLEERIDAIENASMGGDRSVGGLSCLSFGVADRSNAAWSEEDDEIMSFASDLELVMIGEALKQGNCISPIANYDYEYFRDDYLLPYESDFGVFDSHQDKENVCATLIQAQWRRYQNFKAFRCMVSSAIKVQSFIRCKLQVSKYKQQRRKLIALQSSLRRYLAVSKYRHAIFSVARIQSVWRQKRLMRSEMSKTLHGMTSMQSPVQRWLARASNVSKRASVILIQNAWRGRSQRVKFLNTWKATICIQSYFRMKKQQRNYRLISSNVILVQSVIRGWFARRQFCHENISDTHCNHGQSSSHLTTIRQNHQIDLDKSMQEMPSIQYIRKKKQELFVLRSQVPKFSDEWFYATEQLQRLNDELQFIEREQLHNLIEELQSIEDTFDSRQDTDCSDSNVAKSKFTSSTREHASPSGYVMRIVQSIEQSIDAQTSSRQSSPGISLFGSGYINVSPNNLSSVSSNSSIKSSEEEDNLKRLGRECLRLTLEMENLPKYSQEWFQCKVELKTVTEELEFLYFHSVLSEG</sequence>
<dbReference type="Proteomes" id="UP001516023">
    <property type="component" value="Unassembled WGS sequence"/>
</dbReference>